<dbReference type="AlphaFoldDB" id="A0A0K2TQL5"/>
<protein>
    <submittedName>
        <fullName evidence="2">Uncharacterized protein</fullName>
    </submittedName>
</protein>
<feature type="region of interest" description="Disordered" evidence="1">
    <location>
        <begin position="53"/>
        <end position="88"/>
    </location>
</feature>
<feature type="compositionally biased region" description="Basic and acidic residues" evidence="1">
    <location>
        <begin position="79"/>
        <end position="88"/>
    </location>
</feature>
<accession>A0A0K2TQL5</accession>
<name>A0A0K2TQL5_LEPSM</name>
<evidence type="ECO:0000313" key="2">
    <source>
        <dbReference type="EMBL" id="CDW27681.1"/>
    </source>
</evidence>
<evidence type="ECO:0000256" key="1">
    <source>
        <dbReference type="SAM" id="MobiDB-lite"/>
    </source>
</evidence>
<dbReference type="EMBL" id="HACA01010320">
    <property type="protein sequence ID" value="CDW27681.1"/>
    <property type="molecule type" value="Transcribed_RNA"/>
</dbReference>
<feature type="non-terminal residue" evidence="2">
    <location>
        <position position="1"/>
    </location>
</feature>
<proteinExistence type="predicted"/>
<sequence>YNITIHLSSLTYVKIEKMTLESDRRISSRALQTVGRLQDNRLLLQQVRNVGEEERFGQKGQTGSGGVKENSPAQSSQIHEGHAKDRGI</sequence>
<reference evidence="2" key="1">
    <citation type="submission" date="2014-05" db="EMBL/GenBank/DDBJ databases">
        <authorList>
            <person name="Chronopoulou M."/>
        </authorList>
    </citation>
    <scope>NUCLEOTIDE SEQUENCE</scope>
    <source>
        <tissue evidence="2">Whole organism</tissue>
    </source>
</reference>
<organism evidence="2">
    <name type="scientific">Lepeophtheirus salmonis</name>
    <name type="common">Salmon louse</name>
    <name type="synonym">Caligus salmonis</name>
    <dbReference type="NCBI Taxonomy" id="72036"/>
    <lineage>
        <taxon>Eukaryota</taxon>
        <taxon>Metazoa</taxon>
        <taxon>Ecdysozoa</taxon>
        <taxon>Arthropoda</taxon>
        <taxon>Crustacea</taxon>
        <taxon>Multicrustacea</taxon>
        <taxon>Hexanauplia</taxon>
        <taxon>Copepoda</taxon>
        <taxon>Siphonostomatoida</taxon>
        <taxon>Caligidae</taxon>
        <taxon>Lepeophtheirus</taxon>
    </lineage>
</organism>